<dbReference type="PROSITE" id="PS51192">
    <property type="entry name" value="HELICASE_ATP_BIND_1"/>
    <property type="match status" value="1"/>
</dbReference>
<dbReference type="InterPro" id="IPR038257">
    <property type="entry name" value="CRISPR-assoc_Cas3_HD_sf"/>
</dbReference>
<dbReference type="InterPro" id="IPR014001">
    <property type="entry name" value="Helicase_ATP-bd"/>
</dbReference>
<comment type="similarity">
    <text evidence="1">In the N-terminal section; belongs to the CRISPR-associated nuclease Cas3-HD family.</text>
</comment>
<reference evidence="12 13" key="1">
    <citation type="submission" date="2013-11" db="EMBL/GenBank/DDBJ databases">
        <title>Metagenomic analysis of a methanogenic consortium involved in long chain n-alkane degradation.</title>
        <authorList>
            <person name="Davidova I.A."/>
            <person name="Callaghan A.V."/>
            <person name="Wawrik B."/>
            <person name="Pruitt S."/>
            <person name="Marks C."/>
            <person name="Duncan K.E."/>
            <person name="Suflita J.M."/>
        </authorList>
    </citation>
    <scope>NUCLEOTIDE SEQUENCE [LARGE SCALE GENOMIC DNA]</scope>
    <source>
        <strain evidence="12 13">SPR</strain>
    </source>
</reference>
<dbReference type="GO" id="GO:0004518">
    <property type="term" value="F:nuclease activity"/>
    <property type="evidence" value="ECO:0007669"/>
    <property type="project" value="UniProtKB-KW"/>
</dbReference>
<dbReference type="Gene3D" id="3.40.50.300">
    <property type="entry name" value="P-loop containing nucleotide triphosphate hydrolases"/>
    <property type="match status" value="2"/>
</dbReference>
<gene>
    <name evidence="12" type="ORF">X474_26565</name>
</gene>
<dbReference type="EMBL" id="AZAC01000078">
    <property type="protein sequence ID" value="KIX10834.1"/>
    <property type="molecule type" value="Genomic_DNA"/>
</dbReference>
<keyword evidence="6" id="KW-0378">Hydrolase</keyword>
<evidence type="ECO:0000256" key="9">
    <source>
        <dbReference type="ARBA" id="ARBA00023118"/>
    </source>
</evidence>
<keyword evidence="8" id="KW-0067">ATP-binding</keyword>
<dbReference type="InterPro" id="IPR006483">
    <property type="entry name" value="CRISPR-assoc_Cas3_HD"/>
</dbReference>
<dbReference type="Pfam" id="PF18019">
    <property type="entry name" value="Cas3_HD"/>
    <property type="match status" value="1"/>
</dbReference>
<sequence>MKAYWPYWAKISNFQENNPTNWHLLPFHLMDVAAQGLLLLERDKTLANRLSKLLKLSLEKLKNLIIFFFCLHDIGKFADTFQSKNPELYQKLLNRTHPKAGNNNHAEIGYYIWKKYLAANLFEILSQNHPDLEAYDLEDLLIPLARAVMGHHGAPPSLESDCLEDSLTAEDKKAITDWFNTLCELATLDWLEDLLHNYDEESLIIASWLVAGMVVFCDWLGSNPNHFPYHNQPIEPGEYFESIAKKSARQALEREGLIPPPVAPVQNLAKLFPGFTSPTPLQAKAEQWEPTESPQLVIIEDATGAGKTEAALLMVNRLMAHGAGQGFFFALPTMATSNAMYSRMAHVYGRLFQETTEAKASLVLAHGSGRLQTKFLRQKNRSNKNPLEQDAFCAAWLADNRKKALLAQVGIGTIDQALMGVLALRHQCLRLLGLSRNLLLVDEVHAYDSYMHGLLCNLLKYQAAFGGSAILLSASLPQKTRQELVDAFNRGLKNPPIQLKEDHYPLLTWSARGKVREIKTPAWKRNQRKVRVDFVSDKEQVLERILSAAEQGHCVCWIRNTVADAFDAWKTLKDKIPPENLHLFHARFPLGDRLAREEKIQNLFGKNSTQEQRAGQVLVSTQVIEQSLDVDFDVLISDLGPIDLIIQRAGRLQRHPRPYRTLEPILIIHAPEFTEEPGEDWYKKPFPKAAFVYPDHARLWLTARGLKQKGFIQVPEGVRELMEGVYGPEVEEQIPCGLQASFYEAEGKSLSHQSVAYFNRLNLEEGYAAQGDKWLDDQNAPTRLGEKSTNLYLAKWDGGRLTPWYKETDPLHAWAMSQVNVAAYKVEGPAEYEEPITDAIEKTKESLPDKGKFSVLLPLFKDPVTGCWQGEARGSGGKKVALICSRDFGVEI</sequence>
<dbReference type="GO" id="GO:0005524">
    <property type="term" value="F:ATP binding"/>
    <property type="evidence" value="ECO:0007669"/>
    <property type="project" value="UniProtKB-KW"/>
</dbReference>
<dbReference type="RefSeq" id="WP_052515586.1">
    <property type="nucleotide sequence ID" value="NZ_AZAC01000078.1"/>
</dbReference>
<evidence type="ECO:0000256" key="3">
    <source>
        <dbReference type="ARBA" id="ARBA00022722"/>
    </source>
</evidence>
<keyword evidence="7" id="KW-0347">Helicase</keyword>
<evidence type="ECO:0000256" key="2">
    <source>
        <dbReference type="ARBA" id="ARBA00009046"/>
    </source>
</evidence>
<dbReference type="InParanoid" id="A0A0D2IXQ6"/>
<dbReference type="GO" id="GO:0016787">
    <property type="term" value="F:hydrolase activity"/>
    <property type="evidence" value="ECO:0007669"/>
    <property type="project" value="UniProtKB-KW"/>
</dbReference>
<dbReference type="PANTHER" id="PTHR47963">
    <property type="entry name" value="DEAD-BOX ATP-DEPENDENT RNA HELICASE 47, MITOCHONDRIAL"/>
    <property type="match status" value="1"/>
</dbReference>
<dbReference type="PROSITE" id="PS51643">
    <property type="entry name" value="HD_CAS3"/>
    <property type="match status" value="1"/>
</dbReference>
<dbReference type="GO" id="GO:0051607">
    <property type="term" value="P:defense response to virus"/>
    <property type="evidence" value="ECO:0007669"/>
    <property type="project" value="UniProtKB-KW"/>
</dbReference>
<dbReference type="GO" id="GO:0046872">
    <property type="term" value="F:metal ion binding"/>
    <property type="evidence" value="ECO:0007669"/>
    <property type="project" value="UniProtKB-KW"/>
</dbReference>
<dbReference type="InterPro" id="IPR006474">
    <property type="entry name" value="Helicase_Cas3_CRISPR-ass_core"/>
</dbReference>
<dbReference type="NCBIfam" id="TIGR01587">
    <property type="entry name" value="cas3_core"/>
    <property type="match status" value="1"/>
</dbReference>
<dbReference type="GO" id="GO:0003724">
    <property type="term" value="F:RNA helicase activity"/>
    <property type="evidence" value="ECO:0007669"/>
    <property type="project" value="TreeGrafter"/>
</dbReference>
<feature type="domain" description="Helicase ATP-binding" evidence="10">
    <location>
        <begin position="288"/>
        <end position="494"/>
    </location>
</feature>
<dbReference type="SUPFAM" id="SSF52540">
    <property type="entry name" value="P-loop containing nucleoside triphosphate hydrolases"/>
    <property type="match status" value="1"/>
</dbReference>
<comment type="caution">
    <text evidence="12">The sequence shown here is derived from an EMBL/GenBank/DDBJ whole genome shotgun (WGS) entry which is preliminary data.</text>
</comment>
<keyword evidence="3" id="KW-0540">Nuclease</keyword>
<evidence type="ECO:0000256" key="1">
    <source>
        <dbReference type="ARBA" id="ARBA00006847"/>
    </source>
</evidence>
<dbReference type="GO" id="GO:0003723">
    <property type="term" value="F:RNA binding"/>
    <property type="evidence" value="ECO:0007669"/>
    <property type="project" value="TreeGrafter"/>
</dbReference>
<keyword evidence="4" id="KW-0479">Metal-binding</keyword>
<evidence type="ECO:0000313" key="13">
    <source>
        <dbReference type="Proteomes" id="UP000032233"/>
    </source>
</evidence>
<dbReference type="PANTHER" id="PTHR47963:SF9">
    <property type="entry name" value="CRISPR-ASSOCIATED ENDONUCLEASE_HELICASE CAS3"/>
    <property type="match status" value="1"/>
</dbReference>
<evidence type="ECO:0000259" key="10">
    <source>
        <dbReference type="PROSITE" id="PS51192"/>
    </source>
</evidence>
<dbReference type="Gene3D" id="1.10.3210.30">
    <property type="match status" value="1"/>
</dbReference>
<evidence type="ECO:0000313" key="12">
    <source>
        <dbReference type="EMBL" id="KIX10834.1"/>
    </source>
</evidence>
<evidence type="ECO:0000256" key="6">
    <source>
        <dbReference type="ARBA" id="ARBA00022801"/>
    </source>
</evidence>
<dbReference type="STRING" id="1429043.X474_26565"/>
<feature type="domain" description="HD Cas3-type" evidence="11">
    <location>
        <begin position="18"/>
        <end position="220"/>
    </location>
</feature>
<dbReference type="InterPro" id="IPR054712">
    <property type="entry name" value="Cas3-like_dom"/>
</dbReference>
<dbReference type="SMART" id="SM00487">
    <property type="entry name" value="DEXDc"/>
    <property type="match status" value="1"/>
</dbReference>
<evidence type="ECO:0000259" key="11">
    <source>
        <dbReference type="PROSITE" id="PS51643"/>
    </source>
</evidence>
<dbReference type="NCBIfam" id="TIGR01596">
    <property type="entry name" value="cas3_HD"/>
    <property type="match status" value="1"/>
</dbReference>
<dbReference type="CDD" id="cd09641">
    <property type="entry name" value="Cas3''_I"/>
    <property type="match status" value="1"/>
</dbReference>
<dbReference type="OrthoDB" id="9810236at2"/>
<keyword evidence="9" id="KW-0051">Antiviral defense</keyword>
<dbReference type="FunCoup" id="A0A0D2IXQ6">
    <property type="interactions" value="9"/>
</dbReference>
<dbReference type="PATRIC" id="fig|1429043.3.peg.5625"/>
<evidence type="ECO:0000256" key="4">
    <source>
        <dbReference type="ARBA" id="ARBA00022723"/>
    </source>
</evidence>
<dbReference type="InterPro" id="IPR050547">
    <property type="entry name" value="DEAD_box_RNA_helicases"/>
</dbReference>
<evidence type="ECO:0000256" key="8">
    <source>
        <dbReference type="ARBA" id="ARBA00022840"/>
    </source>
</evidence>
<dbReference type="AlphaFoldDB" id="A0A0D2IXQ6"/>
<accession>A0A0D2IXQ6</accession>
<dbReference type="Pfam" id="PF22590">
    <property type="entry name" value="Cas3-like_C_2"/>
    <property type="match status" value="1"/>
</dbReference>
<dbReference type="InterPro" id="IPR027417">
    <property type="entry name" value="P-loop_NTPase"/>
</dbReference>
<name>A0A0D2IXQ6_9BACT</name>
<keyword evidence="13" id="KW-1185">Reference proteome</keyword>
<evidence type="ECO:0000256" key="7">
    <source>
        <dbReference type="ARBA" id="ARBA00022806"/>
    </source>
</evidence>
<evidence type="ECO:0000256" key="5">
    <source>
        <dbReference type="ARBA" id="ARBA00022741"/>
    </source>
</evidence>
<dbReference type="Proteomes" id="UP000032233">
    <property type="component" value="Unassembled WGS sequence"/>
</dbReference>
<organism evidence="12 13">
    <name type="scientific">Dethiosulfatarculus sandiegensis</name>
    <dbReference type="NCBI Taxonomy" id="1429043"/>
    <lineage>
        <taxon>Bacteria</taxon>
        <taxon>Pseudomonadati</taxon>
        <taxon>Thermodesulfobacteriota</taxon>
        <taxon>Desulfarculia</taxon>
        <taxon>Desulfarculales</taxon>
        <taxon>Desulfarculaceae</taxon>
        <taxon>Dethiosulfatarculus</taxon>
    </lineage>
</organism>
<protein>
    <submittedName>
        <fullName evidence="12">CRISPR-associated protein Cas3</fullName>
    </submittedName>
</protein>
<proteinExistence type="inferred from homology"/>
<keyword evidence="5" id="KW-0547">Nucleotide-binding</keyword>
<comment type="similarity">
    <text evidence="2">In the central section; belongs to the CRISPR-associated helicase Cas3 family.</text>
</comment>